<reference evidence="1" key="1">
    <citation type="submission" date="2005-01" db="EMBL/GenBank/DDBJ databases">
        <authorList>
            <person name="Han Z."/>
        </authorList>
    </citation>
    <scope>NUCLEOTIDE SEQUENCE</scope>
</reference>
<accession>Q5BSY6</accession>
<organism evidence="1">
    <name type="scientific">Schistosoma japonicum</name>
    <name type="common">Blood fluke</name>
    <dbReference type="NCBI Taxonomy" id="6182"/>
    <lineage>
        <taxon>Eukaryota</taxon>
        <taxon>Metazoa</taxon>
        <taxon>Spiralia</taxon>
        <taxon>Lophotrochozoa</taxon>
        <taxon>Platyhelminthes</taxon>
        <taxon>Trematoda</taxon>
        <taxon>Digenea</taxon>
        <taxon>Strigeidida</taxon>
        <taxon>Schistosomatoidea</taxon>
        <taxon>Schistosomatidae</taxon>
        <taxon>Schistosoma</taxon>
    </lineage>
</organism>
<reference evidence="1" key="2">
    <citation type="journal article" date="2006" name="PLoS Pathog.">
        <title>New perspectives on host-parasite interplay by comparative transcriptomic and proteomic analyses of Schistosoma japonicum.</title>
        <authorList>
            <person name="Liu F."/>
            <person name="Lu J."/>
            <person name="Hu W."/>
            <person name="Wang S.Y."/>
            <person name="Cui S.J."/>
            <person name="Chi M."/>
            <person name="Yan Q."/>
            <person name="Wang X.R."/>
            <person name="Song H.D."/>
            <person name="Xu X.N."/>
            <person name="Wang J.J."/>
            <person name="Zhang X.L."/>
            <person name="Zhang X."/>
            <person name="Wang Z.Q."/>
            <person name="Xue C.L."/>
            <person name="Brindley P.J."/>
            <person name="McManus D.P."/>
            <person name="Yang P.Y."/>
            <person name="Feng Z."/>
            <person name="Chen Z."/>
            <person name="Han Z.G."/>
        </authorList>
    </citation>
    <scope>NUCLEOTIDE SEQUENCE</scope>
</reference>
<protein>
    <submittedName>
        <fullName evidence="1">SJCHGC03053 protein</fullName>
    </submittedName>
</protein>
<dbReference type="AlphaFoldDB" id="Q5BSY6"/>
<dbReference type="EMBL" id="AY915128">
    <property type="protein sequence ID" value="AAX30349.1"/>
    <property type="molecule type" value="mRNA"/>
</dbReference>
<evidence type="ECO:0000313" key="1">
    <source>
        <dbReference type="EMBL" id="AAX30349.1"/>
    </source>
</evidence>
<proteinExistence type="evidence at transcript level"/>
<name>Q5BSY6_SCHJA</name>
<sequence length="84" mass="9786">MSRSWGLEINCGKSIPMHIDRGNSHQYTLNKLLQLEEHKDLRVIISHELKTPAYCNAAAAKGFRVLWSLRRALKCFDEDMFRIL</sequence>